<dbReference type="EMBL" id="OBEL01000006">
    <property type="protein sequence ID" value="SNZ20901.1"/>
    <property type="molecule type" value="Genomic_DNA"/>
</dbReference>
<dbReference type="AlphaFoldDB" id="A0A285PLZ4"/>
<protein>
    <submittedName>
        <fullName evidence="3">Uncharacterized protein</fullName>
    </submittedName>
</protein>
<name>A0A285PLZ4_9HYPH</name>
<sequence>MLGNETWSLNLLFDVCHVSNGDQNCGKGEEVSIMDEQKKASPKRSLEKAIRDVRLNDVDQDSVVVELGDTERARLELLNEALEEVRAELPEDMDQAILQIIPGRKQRFWVDLLAFVEMGRDKRTYRFVKDTRMGRVVIREGSDVDDIADQVTHYLARRIIEREKALESDDLMDKLGKTAAEPVTDLAQSQRAPAAKSSGGLMMFLIGILFGAAGLLAYAWYAPSPF</sequence>
<keyword evidence="2" id="KW-0812">Transmembrane</keyword>
<dbReference type="Proteomes" id="UP000219439">
    <property type="component" value="Unassembled WGS sequence"/>
</dbReference>
<feature type="coiled-coil region" evidence="1">
    <location>
        <begin position="68"/>
        <end position="95"/>
    </location>
</feature>
<feature type="transmembrane region" description="Helical" evidence="2">
    <location>
        <begin position="201"/>
        <end position="221"/>
    </location>
</feature>
<reference evidence="3 4" key="1">
    <citation type="submission" date="2017-09" db="EMBL/GenBank/DDBJ databases">
        <authorList>
            <person name="Ehlers B."/>
            <person name="Leendertz F.H."/>
        </authorList>
    </citation>
    <scope>NUCLEOTIDE SEQUENCE [LARGE SCALE GENOMIC DNA]</scope>
    <source>
        <strain evidence="3 4">DSM 18289</strain>
    </source>
</reference>
<evidence type="ECO:0000313" key="3">
    <source>
        <dbReference type="EMBL" id="SNZ20901.1"/>
    </source>
</evidence>
<keyword evidence="1" id="KW-0175">Coiled coil</keyword>
<evidence type="ECO:0000256" key="2">
    <source>
        <dbReference type="SAM" id="Phobius"/>
    </source>
</evidence>
<evidence type="ECO:0000256" key="1">
    <source>
        <dbReference type="SAM" id="Coils"/>
    </source>
</evidence>
<proteinExistence type="predicted"/>
<keyword evidence="2" id="KW-0472">Membrane</keyword>
<organism evidence="3 4">
    <name type="scientific">Cohaesibacter gelatinilyticus</name>
    <dbReference type="NCBI Taxonomy" id="372072"/>
    <lineage>
        <taxon>Bacteria</taxon>
        <taxon>Pseudomonadati</taxon>
        <taxon>Pseudomonadota</taxon>
        <taxon>Alphaproteobacteria</taxon>
        <taxon>Hyphomicrobiales</taxon>
        <taxon>Cohaesibacteraceae</taxon>
    </lineage>
</organism>
<keyword evidence="2" id="KW-1133">Transmembrane helix</keyword>
<dbReference type="RefSeq" id="WP_244580167.1">
    <property type="nucleotide sequence ID" value="NZ_OBEL01000006.1"/>
</dbReference>
<evidence type="ECO:0000313" key="4">
    <source>
        <dbReference type="Proteomes" id="UP000219439"/>
    </source>
</evidence>
<gene>
    <name evidence="3" type="ORF">SAMN06265368_4012</name>
</gene>
<accession>A0A285PLZ4</accession>
<keyword evidence="4" id="KW-1185">Reference proteome</keyword>